<dbReference type="AlphaFoldDB" id="A0A9D1KRR6"/>
<accession>A0A9D1KRR6</accession>
<proteinExistence type="predicted"/>
<protein>
    <submittedName>
        <fullName evidence="1">Phage portal protein</fullName>
    </submittedName>
</protein>
<evidence type="ECO:0000313" key="1">
    <source>
        <dbReference type="EMBL" id="HIT94390.1"/>
    </source>
</evidence>
<dbReference type="EMBL" id="DVLW01000114">
    <property type="protein sequence ID" value="HIT94390.1"/>
    <property type="molecule type" value="Genomic_DNA"/>
</dbReference>
<dbReference type="Pfam" id="PF08890">
    <property type="entry name" value="Phage_TAC_5"/>
    <property type="match status" value="1"/>
</dbReference>
<reference evidence="1" key="1">
    <citation type="submission" date="2020-10" db="EMBL/GenBank/DDBJ databases">
        <authorList>
            <person name="Gilroy R."/>
        </authorList>
    </citation>
    <scope>NUCLEOTIDE SEQUENCE</scope>
    <source>
        <strain evidence="1">ChiBcec7-5410</strain>
    </source>
</reference>
<dbReference type="InterPro" id="IPR014986">
    <property type="entry name" value="XkdN-like"/>
</dbReference>
<name>A0A9D1KRR6_9FIRM</name>
<evidence type="ECO:0000313" key="2">
    <source>
        <dbReference type="Proteomes" id="UP000824160"/>
    </source>
</evidence>
<gene>
    <name evidence="1" type="ORF">IAC43_04340</name>
</gene>
<dbReference type="InterPro" id="IPR038559">
    <property type="entry name" value="XkdN-like_sf"/>
</dbReference>
<comment type="caution">
    <text evidence="1">The sequence shown here is derived from an EMBL/GenBank/DDBJ whole genome shotgun (WGS) entry which is preliminary data.</text>
</comment>
<reference evidence="1" key="2">
    <citation type="journal article" date="2021" name="PeerJ">
        <title>Extensive microbial diversity within the chicken gut microbiome revealed by metagenomics and culture.</title>
        <authorList>
            <person name="Gilroy R."/>
            <person name="Ravi A."/>
            <person name="Getino M."/>
            <person name="Pursley I."/>
            <person name="Horton D.L."/>
            <person name="Alikhan N.F."/>
            <person name="Baker D."/>
            <person name="Gharbi K."/>
            <person name="Hall N."/>
            <person name="Watson M."/>
            <person name="Adriaenssens E.M."/>
            <person name="Foster-Nyarko E."/>
            <person name="Jarju S."/>
            <person name="Secka A."/>
            <person name="Antonio M."/>
            <person name="Oren A."/>
            <person name="Chaudhuri R.R."/>
            <person name="La Ragione R."/>
            <person name="Hildebrand F."/>
            <person name="Pallen M.J."/>
        </authorList>
    </citation>
    <scope>NUCLEOTIDE SEQUENCE</scope>
    <source>
        <strain evidence="1">ChiBcec7-5410</strain>
    </source>
</reference>
<dbReference type="Proteomes" id="UP000824160">
    <property type="component" value="Unassembled WGS sequence"/>
</dbReference>
<dbReference type="Gene3D" id="3.30.2220.30">
    <property type="match status" value="1"/>
</dbReference>
<organism evidence="1 2">
    <name type="scientific">Candidatus Faecivivens stercoripullorum</name>
    <dbReference type="NCBI Taxonomy" id="2840805"/>
    <lineage>
        <taxon>Bacteria</taxon>
        <taxon>Bacillati</taxon>
        <taxon>Bacillota</taxon>
        <taxon>Clostridia</taxon>
        <taxon>Eubacteriales</taxon>
        <taxon>Oscillospiraceae</taxon>
        <taxon>Oscillospiraceae incertae sedis</taxon>
        <taxon>Candidatus Faecivivens</taxon>
    </lineage>
</organism>
<sequence length="147" mass="16299">MDLQAFLRPEVLPAREMEVILSERFCDQDGNPVPFKLKGISEDENSRIRRSCQRQNHNGTDAPVFDRENYLRAFTAACVVSPDLKNQSLQQSWGVMGAEALIGVMLTAGEFAKLFAAAREVCGFISGSEAETVKNTLKKDCGRETVN</sequence>